<proteinExistence type="predicted"/>
<protein>
    <submittedName>
        <fullName evidence="1">Uncharacterized protein</fullName>
    </submittedName>
</protein>
<organism evidence="1 2">
    <name type="scientific">Erythrobacter litoralis (strain HTCC2594)</name>
    <dbReference type="NCBI Taxonomy" id="314225"/>
    <lineage>
        <taxon>Bacteria</taxon>
        <taxon>Pseudomonadati</taxon>
        <taxon>Pseudomonadota</taxon>
        <taxon>Alphaproteobacteria</taxon>
        <taxon>Sphingomonadales</taxon>
        <taxon>Erythrobacteraceae</taxon>
        <taxon>Erythrobacter/Porphyrobacter group</taxon>
        <taxon>Erythrobacter</taxon>
    </lineage>
</organism>
<dbReference type="STRING" id="314225.ELI_14720"/>
<dbReference type="AlphaFoldDB" id="Q2N5K5"/>
<evidence type="ECO:0000313" key="2">
    <source>
        <dbReference type="Proteomes" id="UP000008808"/>
    </source>
</evidence>
<dbReference type="KEGG" id="eli:ELI_14720"/>
<keyword evidence="2" id="KW-1185">Reference proteome</keyword>
<dbReference type="EMBL" id="CP000157">
    <property type="protein sequence ID" value="ABC65036.1"/>
    <property type="molecule type" value="Genomic_DNA"/>
</dbReference>
<sequence length="56" mass="6282">MLKASNEIFAILDHGEPFFCGKGIDEEWDFISEALLREEALTSDHAIEVLCALFPV</sequence>
<evidence type="ECO:0000313" key="1">
    <source>
        <dbReference type="EMBL" id="ABC65036.1"/>
    </source>
</evidence>
<name>Q2N5K5_ERYLH</name>
<accession>Q2N5K5</accession>
<dbReference type="HOGENOM" id="CLU_3007293_0_0_5"/>
<gene>
    <name evidence="1" type="ordered locus">ELI_14720</name>
</gene>
<reference evidence="2" key="1">
    <citation type="journal article" date="2009" name="J. Bacteriol.">
        <title>Complete genome sequence of Erythrobacter litoralis HTCC2594.</title>
        <authorList>
            <person name="Oh H.M."/>
            <person name="Giovannoni S.J."/>
            <person name="Ferriera S."/>
            <person name="Johnson J."/>
            <person name="Cho J.C."/>
        </authorList>
    </citation>
    <scope>NUCLEOTIDE SEQUENCE [LARGE SCALE GENOMIC DNA]</scope>
    <source>
        <strain evidence="2">HTCC2594</strain>
    </source>
</reference>
<dbReference type="Proteomes" id="UP000008808">
    <property type="component" value="Chromosome"/>
</dbReference>